<organism evidence="5 6">
    <name type="scientific">Candidatus Lokiarchaeum ossiferum</name>
    <dbReference type="NCBI Taxonomy" id="2951803"/>
    <lineage>
        <taxon>Archaea</taxon>
        <taxon>Promethearchaeati</taxon>
        <taxon>Promethearchaeota</taxon>
        <taxon>Promethearchaeia</taxon>
        <taxon>Promethearchaeales</taxon>
        <taxon>Promethearchaeaceae</taxon>
        <taxon>Candidatus Lokiarchaeum</taxon>
    </lineage>
</organism>
<dbReference type="Pfam" id="PF05719">
    <property type="entry name" value="GPP34"/>
    <property type="match status" value="1"/>
</dbReference>
<evidence type="ECO:0000313" key="5">
    <source>
        <dbReference type="EMBL" id="UYP45460.1"/>
    </source>
</evidence>
<dbReference type="PANTHER" id="PTHR12704:SF2">
    <property type="entry name" value="GOLGI PHOSPHOPROTEIN 3 HOMOLOG SAURON"/>
    <property type="match status" value="1"/>
</dbReference>
<evidence type="ECO:0000256" key="1">
    <source>
        <dbReference type="ARBA" id="ARBA00004255"/>
    </source>
</evidence>
<keyword evidence="4" id="KW-0472">Membrane</keyword>
<proteinExistence type="predicted"/>
<dbReference type="Proteomes" id="UP001208689">
    <property type="component" value="Chromosome"/>
</dbReference>
<evidence type="ECO:0008006" key="7">
    <source>
        <dbReference type="Google" id="ProtNLM"/>
    </source>
</evidence>
<keyword evidence="6" id="KW-1185">Reference proteome</keyword>
<accession>A0ABY6HPM0</accession>
<protein>
    <recommendedName>
        <fullName evidence="7">GPP34 family phosphoprotein</fullName>
    </recommendedName>
</protein>
<dbReference type="EMBL" id="CP104013">
    <property type="protein sequence ID" value="UYP45460.1"/>
    <property type="molecule type" value="Genomic_DNA"/>
</dbReference>
<evidence type="ECO:0000256" key="2">
    <source>
        <dbReference type="ARBA" id="ARBA00023034"/>
    </source>
</evidence>
<dbReference type="Gene3D" id="1.10.3630.10">
    <property type="entry name" value="yeast vps74-n-term truncation variant domain like"/>
    <property type="match status" value="1"/>
</dbReference>
<keyword evidence="2" id="KW-0333">Golgi apparatus</keyword>
<sequence length="231" mass="25814">MDIMILAEEVLLLALDDESGKLSGTSAPYINYAIAGSLLTDLALMGRIAFETMKKDKIVVQIIDDQLTQDPLLDKALIIIQEYSKERKIDKIVHLLIRKYSEFREGLFSRLVEQGILERVEKLRLKIFKYVRHPVINPSPKDAILVDIQDFIVDDKHPSDRIVGLLAIIGATEMIGTVFAKEYRKRAKKKIRAIIDSDLIGSHLKSIIQSIHAAVAIAVITSSTAATSSIH</sequence>
<keyword evidence="3" id="KW-0446">Lipid-binding</keyword>
<dbReference type="PANTHER" id="PTHR12704">
    <property type="entry name" value="TRANS-GOLGI PROTEIN GMX33"/>
    <property type="match status" value="1"/>
</dbReference>
<name>A0ABY6HPM0_9ARCH</name>
<evidence type="ECO:0000313" key="6">
    <source>
        <dbReference type="Proteomes" id="UP001208689"/>
    </source>
</evidence>
<dbReference type="InterPro" id="IPR008628">
    <property type="entry name" value="GPP34-like"/>
</dbReference>
<dbReference type="InterPro" id="IPR038261">
    <property type="entry name" value="GPP34-like_sf"/>
</dbReference>
<reference evidence="5" key="1">
    <citation type="submission" date="2022-09" db="EMBL/GenBank/DDBJ databases">
        <title>Actin cytoskeleton and complex cell architecture in an #Asgard archaeon.</title>
        <authorList>
            <person name="Ponce Toledo R.I."/>
            <person name="Schleper C."/>
            <person name="Rodrigues Oliveira T."/>
            <person name="Wollweber F."/>
            <person name="Xu J."/>
            <person name="Rittmann S."/>
            <person name="Klingl A."/>
            <person name="Pilhofer M."/>
        </authorList>
    </citation>
    <scope>NUCLEOTIDE SEQUENCE</scope>
    <source>
        <strain evidence="5">B-35</strain>
    </source>
</reference>
<gene>
    <name evidence="5" type="ORF">NEF87_001745</name>
</gene>
<evidence type="ECO:0000256" key="4">
    <source>
        <dbReference type="ARBA" id="ARBA00023136"/>
    </source>
</evidence>
<comment type="subcellular location">
    <subcellularLocation>
        <location evidence="1">Golgi apparatus membrane</location>
        <topology evidence="1">Peripheral membrane protein</topology>
        <orientation evidence="1">Cytoplasmic side</orientation>
    </subcellularLocation>
</comment>
<evidence type="ECO:0000256" key="3">
    <source>
        <dbReference type="ARBA" id="ARBA00023121"/>
    </source>
</evidence>